<evidence type="ECO:0000259" key="4">
    <source>
        <dbReference type="Pfam" id="PF14916"/>
    </source>
</evidence>
<dbReference type="PANTHER" id="PTHR14882:SF5">
    <property type="entry name" value="COILED-COIL DOMAIN CONTAINING 74A"/>
    <property type="match status" value="1"/>
</dbReference>
<dbReference type="InterPro" id="IPR040370">
    <property type="entry name" value="CCDC74A/CCDC74B/CCDC92"/>
</dbReference>
<feature type="coiled-coil region" evidence="2">
    <location>
        <begin position="58"/>
        <end position="85"/>
    </location>
</feature>
<dbReference type="PANTHER" id="PTHR14882">
    <property type="entry name" value="COILED-COIL DOMAIN-CONTAINING 74A"/>
    <property type="match status" value="1"/>
</dbReference>
<accession>A0AAD9RDL1</accession>
<feature type="region of interest" description="Disordered" evidence="3">
    <location>
        <begin position="207"/>
        <end position="262"/>
    </location>
</feature>
<feature type="compositionally biased region" description="Polar residues" evidence="3">
    <location>
        <begin position="93"/>
        <end position="104"/>
    </location>
</feature>
<evidence type="ECO:0000256" key="2">
    <source>
        <dbReference type="SAM" id="Coils"/>
    </source>
</evidence>
<sequence>MTSKVLMKLPTVPFSQGKKPSPPDITLTERNDGPIQTRQQNINVDRAAQLELNMKFLQEQHQATLVALHQEVETLRQRNRDLQFQLIFSKGTTCVPSSPSSPEDSGNGFAKQKDSPVCVNVTPLQVELLEKDLQDIKTSLQDAKTHNHCLTEIIEQQKKNLEELEKQKKKVNVADVGIQVGSKSDPSQEDIVTRLADAQAMVKRLHRENVDQRKEIATLKAASANNGGTSRGGRARDSNNSHHSRVSSTTGIQESTSQKFPPLQTQSYCHRRIQSFDHNSDYHRNGRSRYDKQDLHADTENTALPQLQNGSMKSDTMIFEPPFYRYRAYHNYCRGDSNRKYRCQDLDCLKKVEYYAS</sequence>
<feature type="compositionally biased region" description="Basic and acidic residues" evidence="3">
    <location>
        <begin position="207"/>
        <end position="217"/>
    </location>
</feature>
<evidence type="ECO:0000313" key="6">
    <source>
        <dbReference type="Proteomes" id="UP001258017"/>
    </source>
</evidence>
<feature type="domain" description="CCDC92/74 N-terminal" evidence="4">
    <location>
        <begin position="45"/>
        <end position="99"/>
    </location>
</feature>
<organism evidence="5 6">
    <name type="scientific">Odynerus spinipes</name>
    <dbReference type="NCBI Taxonomy" id="1348599"/>
    <lineage>
        <taxon>Eukaryota</taxon>
        <taxon>Metazoa</taxon>
        <taxon>Ecdysozoa</taxon>
        <taxon>Arthropoda</taxon>
        <taxon>Hexapoda</taxon>
        <taxon>Insecta</taxon>
        <taxon>Pterygota</taxon>
        <taxon>Neoptera</taxon>
        <taxon>Endopterygota</taxon>
        <taxon>Hymenoptera</taxon>
        <taxon>Apocrita</taxon>
        <taxon>Aculeata</taxon>
        <taxon>Vespoidea</taxon>
        <taxon>Vespidae</taxon>
        <taxon>Eumeninae</taxon>
        <taxon>Odynerus</taxon>
    </lineage>
</organism>
<keyword evidence="1 2" id="KW-0175">Coiled coil</keyword>
<dbReference type="InterPro" id="IPR039496">
    <property type="entry name" value="CCDC92/74_N"/>
</dbReference>
<dbReference type="Pfam" id="PF14916">
    <property type="entry name" value="CCDC92"/>
    <property type="match status" value="1"/>
</dbReference>
<keyword evidence="6" id="KW-1185">Reference proteome</keyword>
<name>A0AAD9RDL1_9HYME</name>
<evidence type="ECO:0000256" key="3">
    <source>
        <dbReference type="SAM" id="MobiDB-lite"/>
    </source>
</evidence>
<protein>
    <recommendedName>
        <fullName evidence="4">CCDC92/74 N-terminal domain-containing protein</fullName>
    </recommendedName>
</protein>
<feature type="region of interest" description="Disordered" evidence="3">
    <location>
        <begin position="93"/>
        <end position="113"/>
    </location>
</feature>
<evidence type="ECO:0000313" key="5">
    <source>
        <dbReference type="EMBL" id="KAK2577797.1"/>
    </source>
</evidence>
<dbReference type="EMBL" id="JAIFRP010001183">
    <property type="protein sequence ID" value="KAK2577797.1"/>
    <property type="molecule type" value="Genomic_DNA"/>
</dbReference>
<reference evidence="5" key="1">
    <citation type="submission" date="2021-08" db="EMBL/GenBank/DDBJ databases">
        <authorList>
            <person name="Misof B."/>
            <person name="Oliver O."/>
            <person name="Podsiadlowski L."/>
            <person name="Donath A."/>
            <person name="Peters R."/>
            <person name="Mayer C."/>
            <person name="Rust J."/>
            <person name="Gunkel S."/>
            <person name="Lesny P."/>
            <person name="Martin S."/>
            <person name="Oeyen J.P."/>
            <person name="Petersen M."/>
            <person name="Panagiotis P."/>
            <person name="Wilbrandt J."/>
            <person name="Tanja T."/>
        </authorList>
    </citation>
    <scope>NUCLEOTIDE SEQUENCE</scope>
    <source>
        <strain evidence="5">GBR_01_08_01A</strain>
        <tissue evidence="5">Thorax + abdomen</tissue>
    </source>
</reference>
<gene>
    <name evidence="5" type="ORF">KPH14_012003</name>
</gene>
<comment type="caution">
    <text evidence="5">The sequence shown here is derived from an EMBL/GenBank/DDBJ whole genome shotgun (WGS) entry which is preliminary data.</text>
</comment>
<proteinExistence type="predicted"/>
<evidence type="ECO:0000256" key="1">
    <source>
        <dbReference type="ARBA" id="ARBA00023054"/>
    </source>
</evidence>
<feature type="compositionally biased region" description="Polar residues" evidence="3">
    <location>
        <begin position="246"/>
        <end position="262"/>
    </location>
</feature>
<feature type="region of interest" description="Disordered" evidence="3">
    <location>
        <begin position="1"/>
        <end position="35"/>
    </location>
</feature>
<dbReference type="AlphaFoldDB" id="A0AAD9RDL1"/>
<reference evidence="5" key="2">
    <citation type="journal article" date="2023" name="Commun. Biol.">
        <title>Intrasexual cuticular hydrocarbon dimorphism in a wasp sheds light on hydrocarbon biosynthesis genes in Hymenoptera.</title>
        <authorList>
            <person name="Moris V.C."/>
            <person name="Podsiadlowski L."/>
            <person name="Martin S."/>
            <person name="Oeyen J.P."/>
            <person name="Donath A."/>
            <person name="Petersen M."/>
            <person name="Wilbrandt J."/>
            <person name="Misof B."/>
            <person name="Liedtke D."/>
            <person name="Thamm M."/>
            <person name="Scheiner R."/>
            <person name="Schmitt T."/>
            <person name="Niehuis O."/>
        </authorList>
    </citation>
    <scope>NUCLEOTIDE SEQUENCE</scope>
    <source>
        <strain evidence="5">GBR_01_08_01A</strain>
    </source>
</reference>
<dbReference type="Proteomes" id="UP001258017">
    <property type="component" value="Unassembled WGS sequence"/>
</dbReference>
<feature type="region of interest" description="Disordered" evidence="3">
    <location>
        <begin position="275"/>
        <end position="295"/>
    </location>
</feature>